<feature type="domain" description="FAS1" evidence="1">
    <location>
        <begin position="1"/>
        <end position="138"/>
    </location>
</feature>
<reference evidence="2 3" key="1">
    <citation type="submission" date="2016-09" db="EMBL/GenBank/DDBJ databases">
        <title>Extensive genetic diversity and differential bi-allelic expression allows diatom success in the polar Southern Ocean.</title>
        <authorList>
            <consortium name="DOE Joint Genome Institute"/>
            <person name="Mock T."/>
            <person name="Otillar R.P."/>
            <person name="Strauss J."/>
            <person name="Dupont C."/>
            <person name="Frickenhaus S."/>
            <person name="Maumus F."/>
            <person name="Mcmullan M."/>
            <person name="Sanges R."/>
            <person name="Schmutz J."/>
            <person name="Toseland A."/>
            <person name="Valas R."/>
            <person name="Veluchamy A."/>
            <person name="Ward B.J."/>
            <person name="Allen A."/>
            <person name="Barry K."/>
            <person name="Falciatore A."/>
            <person name="Ferrante M."/>
            <person name="Fortunato A.E."/>
            <person name="Gloeckner G."/>
            <person name="Gruber A."/>
            <person name="Hipkin R."/>
            <person name="Janech M."/>
            <person name="Kroth P."/>
            <person name="Leese F."/>
            <person name="Lindquist E."/>
            <person name="Lyon B.R."/>
            <person name="Martin J."/>
            <person name="Mayer C."/>
            <person name="Parker M."/>
            <person name="Quesneville H."/>
            <person name="Raymond J."/>
            <person name="Uhlig C."/>
            <person name="Valentin K.U."/>
            <person name="Worden A.Z."/>
            <person name="Armbrust E.V."/>
            <person name="Bowler C."/>
            <person name="Green B."/>
            <person name="Moulton V."/>
            <person name="Van Oosterhout C."/>
            <person name="Grigoriev I."/>
        </authorList>
    </citation>
    <scope>NUCLEOTIDE SEQUENCE [LARGE SCALE GENOMIC DNA]</scope>
    <source>
        <strain evidence="2 3">CCMP1102</strain>
    </source>
</reference>
<keyword evidence="3" id="KW-1185">Reference proteome</keyword>
<dbReference type="KEGG" id="fcy:FRACYDRAFT_193073"/>
<evidence type="ECO:0000313" key="3">
    <source>
        <dbReference type="Proteomes" id="UP000095751"/>
    </source>
</evidence>
<dbReference type="SMART" id="SM00554">
    <property type="entry name" value="FAS1"/>
    <property type="match status" value="1"/>
</dbReference>
<dbReference type="InterPro" id="IPR036378">
    <property type="entry name" value="FAS1_dom_sf"/>
</dbReference>
<dbReference type="EMBL" id="KV784369">
    <property type="protein sequence ID" value="OEU11270.1"/>
    <property type="molecule type" value="Genomic_DNA"/>
</dbReference>
<dbReference type="PANTHER" id="PTHR10900:SF77">
    <property type="entry name" value="FI19380P1"/>
    <property type="match status" value="1"/>
</dbReference>
<dbReference type="OrthoDB" id="286301at2759"/>
<dbReference type="PROSITE" id="PS50213">
    <property type="entry name" value="FAS1"/>
    <property type="match status" value="1"/>
</dbReference>
<evidence type="ECO:0000313" key="2">
    <source>
        <dbReference type="EMBL" id="OEU11270.1"/>
    </source>
</evidence>
<feature type="non-terminal residue" evidence="2">
    <location>
        <position position="1"/>
    </location>
</feature>
<dbReference type="AlphaFoldDB" id="A0A1E7EZ34"/>
<dbReference type="SUPFAM" id="SSF82153">
    <property type="entry name" value="FAS1 domain"/>
    <property type="match status" value="1"/>
</dbReference>
<dbReference type="InterPro" id="IPR000782">
    <property type="entry name" value="FAS1_domain"/>
</dbReference>
<dbReference type="Proteomes" id="UP000095751">
    <property type="component" value="Unassembled WGS sequence"/>
</dbReference>
<dbReference type="Pfam" id="PF02469">
    <property type="entry name" value="Fasciclin"/>
    <property type="match status" value="1"/>
</dbReference>
<dbReference type="PANTHER" id="PTHR10900">
    <property type="entry name" value="PERIOSTIN-RELATED"/>
    <property type="match status" value="1"/>
</dbReference>
<dbReference type="InterPro" id="IPR050904">
    <property type="entry name" value="Adhesion/Biosynth-related"/>
</dbReference>
<accession>A0A1E7EZ34</accession>
<sequence length="145" mass="15728">VDLVCGSDDFETLCSLVSKFDVLASSLSSGNWTFFAPNDDAFASFDEDVLDGLSDSRLKKILLFHAVEGEEIYAGDLSCQQSDDSNLIEMANEKDTRVKCKNGIPYGIKGAGNEVPVEFTEVDIKACNGVIHVVDGVLLPPNYLE</sequence>
<proteinExistence type="predicted"/>
<name>A0A1E7EZ34_9STRA</name>
<dbReference type="InParanoid" id="A0A1E7EZ34"/>
<protein>
    <submittedName>
        <fullName evidence="2">FAS1 domain-containing protein</fullName>
    </submittedName>
</protein>
<gene>
    <name evidence="2" type="ORF">FRACYDRAFT_193073</name>
</gene>
<evidence type="ECO:0000259" key="1">
    <source>
        <dbReference type="PROSITE" id="PS50213"/>
    </source>
</evidence>
<dbReference type="Gene3D" id="2.30.180.10">
    <property type="entry name" value="FAS1 domain"/>
    <property type="match status" value="1"/>
</dbReference>
<organism evidence="2 3">
    <name type="scientific">Fragilariopsis cylindrus CCMP1102</name>
    <dbReference type="NCBI Taxonomy" id="635003"/>
    <lineage>
        <taxon>Eukaryota</taxon>
        <taxon>Sar</taxon>
        <taxon>Stramenopiles</taxon>
        <taxon>Ochrophyta</taxon>
        <taxon>Bacillariophyta</taxon>
        <taxon>Bacillariophyceae</taxon>
        <taxon>Bacillariophycidae</taxon>
        <taxon>Bacillariales</taxon>
        <taxon>Bacillariaceae</taxon>
        <taxon>Fragilariopsis</taxon>
    </lineage>
</organism>